<gene>
    <name evidence="2" type="ORF">PR001_g31628</name>
    <name evidence="3" type="ORF">PR002_g31371</name>
    <name evidence="4" type="ORF">PR003_g31967</name>
</gene>
<accession>A0A6A4B2F0</accession>
<dbReference type="EMBL" id="QXFV01008413">
    <property type="protein sequence ID" value="KAE8956741.1"/>
    <property type="molecule type" value="Genomic_DNA"/>
</dbReference>
<sequence>MKKTKVDIYDEKKLNRSEQGNDDSDYEDDGG</sequence>
<dbReference type="Proteomes" id="UP000429607">
    <property type="component" value="Unassembled WGS sequence"/>
</dbReference>
<dbReference type="Proteomes" id="UP000434957">
    <property type="component" value="Unassembled WGS sequence"/>
</dbReference>
<feature type="compositionally biased region" description="Acidic residues" evidence="1">
    <location>
        <begin position="20"/>
        <end position="31"/>
    </location>
</feature>
<comment type="caution">
    <text evidence="4">The sequence shown here is derived from an EMBL/GenBank/DDBJ whole genome shotgun (WGS) entry which is preliminary data.</text>
</comment>
<name>A0A6A4B2F0_9STRA</name>
<reference evidence="4 6" key="1">
    <citation type="submission" date="2018-08" db="EMBL/GenBank/DDBJ databases">
        <title>Genomic investigation of the strawberry pathogen Phytophthora fragariae indicates pathogenicity is determined by transcriptional variation in three key races.</title>
        <authorList>
            <person name="Adams T.M."/>
            <person name="Armitage A.D."/>
            <person name="Sobczyk M.K."/>
            <person name="Bates H.J."/>
            <person name="Dunwell J.M."/>
            <person name="Nellist C.F."/>
            <person name="Harrison R.J."/>
        </authorList>
    </citation>
    <scope>NUCLEOTIDE SEQUENCE [LARGE SCALE GENOMIC DNA]</scope>
    <source>
        <strain evidence="2 5">SCRP249</strain>
        <strain evidence="3 7">SCRP324</strain>
        <strain evidence="4 6">SCRP333</strain>
    </source>
</reference>
<evidence type="ECO:0000313" key="5">
    <source>
        <dbReference type="Proteomes" id="UP000429607"/>
    </source>
</evidence>
<dbReference type="Proteomes" id="UP000435112">
    <property type="component" value="Unassembled WGS sequence"/>
</dbReference>
<evidence type="ECO:0000313" key="6">
    <source>
        <dbReference type="Proteomes" id="UP000434957"/>
    </source>
</evidence>
<dbReference type="EMBL" id="QXFU01008287">
    <property type="protein sequence ID" value="KAE8956782.1"/>
    <property type="molecule type" value="Genomic_DNA"/>
</dbReference>
<organism evidence="4 6">
    <name type="scientific">Phytophthora rubi</name>
    <dbReference type="NCBI Taxonomy" id="129364"/>
    <lineage>
        <taxon>Eukaryota</taxon>
        <taxon>Sar</taxon>
        <taxon>Stramenopiles</taxon>
        <taxon>Oomycota</taxon>
        <taxon>Peronosporomycetes</taxon>
        <taxon>Peronosporales</taxon>
        <taxon>Peronosporaceae</taxon>
        <taxon>Phytophthora</taxon>
    </lineage>
</organism>
<feature type="compositionally biased region" description="Basic and acidic residues" evidence="1">
    <location>
        <begin position="1"/>
        <end position="16"/>
    </location>
</feature>
<evidence type="ECO:0000313" key="3">
    <source>
        <dbReference type="EMBL" id="KAE8956782.1"/>
    </source>
</evidence>
<evidence type="ECO:0000256" key="1">
    <source>
        <dbReference type="SAM" id="MobiDB-lite"/>
    </source>
</evidence>
<evidence type="ECO:0000313" key="2">
    <source>
        <dbReference type="EMBL" id="KAE8956741.1"/>
    </source>
</evidence>
<feature type="region of interest" description="Disordered" evidence="1">
    <location>
        <begin position="1"/>
        <end position="31"/>
    </location>
</feature>
<evidence type="ECO:0000313" key="4">
    <source>
        <dbReference type="EMBL" id="KAE9266877.1"/>
    </source>
</evidence>
<proteinExistence type="predicted"/>
<dbReference type="EMBL" id="QXFT01007206">
    <property type="protein sequence ID" value="KAE9266877.1"/>
    <property type="molecule type" value="Genomic_DNA"/>
</dbReference>
<evidence type="ECO:0000313" key="7">
    <source>
        <dbReference type="Proteomes" id="UP000435112"/>
    </source>
</evidence>
<dbReference type="AlphaFoldDB" id="A0A6A4B2F0"/>
<protein>
    <submittedName>
        <fullName evidence="4">Uncharacterized protein</fullName>
    </submittedName>
</protein>
<keyword evidence="6" id="KW-1185">Reference proteome</keyword>